<gene>
    <name evidence="7" type="ORF">LZZ85_02705</name>
</gene>
<reference evidence="7" key="1">
    <citation type="submission" date="2022-01" db="EMBL/GenBank/DDBJ databases">
        <authorList>
            <person name="Jo J.-H."/>
            <person name="Im W.-T."/>
        </authorList>
    </citation>
    <scope>NUCLEOTIDE SEQUENCE</scope>
    <source>
        <strain evidence="7">NA20</strain>
    </source>
</reference>
<protein>
    <submittedName>
        <fullName evidence="7">Translocation/assembly module TamB domain-containing protein</fullName>
    </submittedName>
</protein>
<evidence type="ECO:0000256" key="2">
    <source>
        <dbReference type="ARBA" id="ARBA00022692"/>
    </source>
</evidence>
<evidence type="ECO:0000256" key="1">
    <source>
        <dbReference type="ARBA" id="ARBA00004167"/>
    </source>
</evidence>
<comment type="caution">
    <text evidence="7">The sequence shown here is derived from an EMBL/GenBank/DDBJ whole genome shotgun (WGS) entry which is preliminary data.</text>
</comment>
<dbReference type="InterPro" id="IPR007452">
    <property type="entry name" value="TamB_C"/>
</dbReference>
<evidence type="ECO:0000313" key="7">
    <source>
        <dbReference type="EMBL" id="MCG2613166.1"/>
    </source>
</evidence>
<comment type="subcellular location">
    <subcellularLocation>
        <location evidence="1">Membrane</location>
        <topology evidence="1">Single-pass membrane protein</topology>
    </subcellularLocation>
</comment>
<dbReference type="EMBL" id="JAKLTR010000001">
    <property type="protein sequence ID" value="MCG2613166.1"/>
    <property type="molecule type" value="Genomic_DNA"/>
</dbReference>
<dbReference type="Pfam" id="PF04357">
    <property type="entry name" value="TamB"/>
    <property type="match status" value="1"/>
</dbReference>
<dbReference type="Proteomes" id="UP001165367">
    <property type="component" value="Unassembled WGS sequence"/>
</dbReference>
<evidence type="ECO:0000256" key="4">
    <source>
        <dbReference type="ARBA" id="ARBA00023136"/>
    </source>
</evidence>
<feature type="region of interest" description="Disordered" evidence="5">
    <location>
        <begin position="1654"/>
        <end position="1698"/>
    </location>
</feature>
<organism evidence="7 8">
    <name type="scientific">Terrimonas ginsenosidimutans</name>
    <dbReference type="NCBI Taxonomy" id="2908004"/>
    <lineage>
        <taxon>Bacteria</taxon>
        <taxon>Pseudomonadati</taxon>
        <taxon>Bacteroidota</taxon>
        <taxon>Chitinophagia</taxon>
        <taxon>Chitinophagales</taxon>
        <taxon>Chitinophagaceae</taxon>
        <taxon>Terrimonas</taxon>
    </lineage>
</organism>
<evidence type="ECO:0000259" key="6">
    <source>
        <dbReference type="Pfam" id="PF04357"/>
    </source>
</evidence>
<dbReference type="RefSeq" id="WP_237868391.1">
    <property type="nucleotide sequence ID" value="NZ_JAKLTR010000001.1"/>
</dbReference>
<sequence>MWIFLLIVVVFLLILTPPVQRFITGKATNYLENKLHTRVEIGRLFITLSGKIAIDDIYLEDQSKDTLISAGKIRVNMSFRKLLFGDKKLQINSVLLEDATAKIKRQLPDTTFNFQFIADAFGGSSPDSIKTTDTTAGMPVDIGSVELNRIRFVYKDIVSGNDVETGLGHFFTRIDKFDLDKMHFIIPRTSIQELDARVIQTTPLVIIPEEEIQEVKTENAGSTAPMLQIEFTEIDLQKSKVDYRDSVNAMFASVDLGKLNIRPKKLDLGNINFDLGDILLQQTKASIQMGKKAGANTNAKGKNTAPDTASGKTPIRFAVNSLQLDQVAVKFDDDNMPRQSYGMDYLHLNAAIPELDVDRFVFTNDSISGVIAKASMKEQSGFQLDQLKADFLYTNNQAYIHDLYLKTPGTEIKRDIAIRYASIESLAENIGNLQIDADIDGSKIQVKDVLTFVPMLREQPAFSSPDATWYLDSKIEGRVSDLRIERLKIAGFADTRVDVSGRITGLPEANKIQANLAIRELSSSRRDIMSFLPKGTLPSNIALPNRMNLAGTIRGNGSQMNTDLLLTTDMGNVSVKGLLSEYGNAQRAKYDLVLRTSGLNLNALMKDTAYGPVNLSLTAKGRGYDMKTANATIKGQLHSATYNKYVYKDLLIDGEIANQQLTAKATMQDPNIHFAMDASANLSQQYPTAVKLELMVDSVKAHQLHLTPDVLTYHGKVSADFATVNPDDLDGKLFVTESVLVQGERRIQLDTIQLLAGRSEGGNYVQFNSDIVNARMQGKYRLTQLGDVFMQTIDKYYAMSGPEKTAPASKPEPYDFTLNAYVVDKPLLRSLVPGLQKIKGTALEARFSSEQEAKAMLKSDEILIGANHIQNLRMDINTADSGLTVRLGAQQIKVGSSLLLDSTVLNATVLNNIIDFDLGIKDKEAKDRYAIGGKLEQASNGDLLFSLNPNDLLLNYDPWQVAQQNKIVVASAGGFYATDFTLSRTGQQLSINSNTPAPTSPMKVSFKDFRIGTITEIAMSDSMMMDGVLNGDVELQNLTTQPLFTGNLNVRDFSYHKDTLGNIDVKVNNNNPDVYQANISLSGKGNDVAIDGSFNAKASSFDAVIDLKQFPMKTAEILSGGMLRDTKGNLDGRFKVAGTTTKPTVTGALNFKQVGLNVAMLNNYFNIENEKLEITEQGLRFNRFQVKDSAGNPLTLNGAITTKDYTAFAFDLDIRANDFRALNSTKKDNKLFYGQLYFNTNLKVTGTDKAPKVDGRLAVNDKTKMTIVLPQPDPGVVNREGIIEFVDFDAPVDDSLFMVAYDSLNTSTYTGMDVSLNIQVDRAADFSLVIDESNGDMLNIRGEADLNAGIDPSGKINMTGVYEVEGGSYQLSLNVLKRKFDIQKGSKITWEGEPTSANVDITAIYTSKAAPFDLVKGLIDDESARNLYLQRIPFDVHLNMQGELLKPDISFDITLPENRSYGVQGDVITLTRTQLETLRQQPGEMNKQVFSLLLMNRFVPENPFSLASGGGGSNNLIKQSVSALMADQLNRLAEGLVDGVDINFGIESSDDYTSGTREDRTDLNVGVSKRLLDDRLTVTVGSDITLEGPQASNNSSMIGGNVAVDYALSRDGRYKLRAYVNNDYQGVIDGYVTETGVGFIITVDYNRFKQIFQSKKKRDEERERRRQQRLREQQSQEGEQKKESAPTSPARKPESGSE</sequence>
<keyword evidence="4" id="KW-0472">Membrane</keyword>
<name>A0ABS9KLI2_9BACT</name>
<keyword evidence="8" id="KW-1185">Reference proteome</keyword>
<keyword evidence="3" id="KW-1133">Transmembrane helix</keyword>
<proteinExistence type="predicted"/>
<evidence type="ECO:0000313" key="8">
    <source>
        <dbReference type="Proteomes" id="UP001165367"/>
    </source>
</evidence>
<keyword evidence="2" id="KW-0812">Transmembrane</keyword>
<feature type="compositionally biased region" description="Basic and acidic residues" evidence="5">
    <location>
        <begin position="1657"/>
        <end position="1684"/>
    </location>
</feature>
<evidence type="ECO:0000256" key="3">
    <source>
        <dbReference type="ARBA" id="ARBA00022989"/>
    </source>
</evidence>
<feature type="domain" description="Translocation and assembly module TamB C-terminal" evidence="6">
    <location>
        <begin position="1183"/>
        <end position="1645"/>
    </location>
</feature>
<accession>A0ABS9KLI2</accession>
<evidence type="ECO:0000256" key="5">
    <source>
        <dbReference type="SAM" id="MobiDB-lite"/>
    </source>
</evidence>